<evidence type="ECO:0000313" key="5">
    <source>
        <dbReference type="Proteomes" id="UP001530377"/>
    </source>
</evidence>
<evidence type="ECO:0000313" key="4">
    <source>
        <dbReference type="EMBL" id="KAL3815682.1"/>
    </source>
</evidence>
<comment type="caution">
    <text evidence="4">The sequence shown here is derived from an EMBL/GenBank/DDBJ whole genome shotgun (WGS) entry which is preliminary data.</text>
</comment>
<reference evidence="4 5" key="1">
    <citation type="submission" date="2024-10" db="EMBL/GenBank/DDBJ databases">
        <title>Updated reference genomes for cyclostephanoid diatoms.</title>
        <authorList>
            <person name="Roberts W.R."/>
            <person name="Alverson A.J."/>
        </authorList>
    </citation>
    <scope>NUCLEOTIDE SEQUENCE [LARGE SCALE GENOMIC DNA]</scope>
    <source>
        <strain evidence="4 5">AJA228-03</strain>
    </source>
</reference>
<feature type="transmembrane region" description="Helical" evidence="2">
    <location>
        <begin position="21"/>
        <end position="42"/>
    </location>
</feature>
<keyword evidence="2" id="KW-0472">Membrane</keyword>
<dbReference type="InterPro" id="IPR043729">
    <property type="entry name" value="DUF5672"/>
</dbReference>
<dbReference type="Proteomes" id="UP001530377">
    <property type="component" value="Unassembled WGS sequence"/>
</dbReference>
<dbReference type="AlphaFoldDB" id="A0ABD3RRW0"/>
<feature type="domain" description="DUF5672" evidence="3">
    <location>
        <begin position="229"/>
        <end position="394"/>
    </location>
</feature>
<sequence length="511" mass="56896">MKKAPGGMRGGGGRRNAILPILLAVPIGLSMTFNISTTLSVVSSNDVGRHRSAGAAVGRDADAPSPPSKVSGDDHPDDHDYDEIYASFGTHESYSDRRIFDFSSLGNYTSPDIVNGAGCRVTVSIVDPRPPASGYNHPVWFMLESVATYAPYACVVFHTASCGIDIVETTNVRAEPPTSRQWTTLAARSIYDRSLPSFRRMMEGGLVRVNILDGDKYGTGACDDFGNGNGILLNARFWSEEFVDGVDGDMILTAQPDSVLCHDFDVDLWRRYAYVGAPWAGWIWNCDAMRERWYEYAPKCNGLGDYRPDVSMSLICTRGHGGLQGNGGFSLRNRRWMVEAIRRCPSEFSGLKNHQIFGDINEDVYFSTVLNALNATMPSALEASLFSVESIFLEQLSEQTGPHAKDHFKLDEDEITDAIKRLWGKEKGMLLYNRMHVRHDSKNKSEHVENAFTIPLALHQPWNGIAYSTCGFPTRNNRECAHSYILSQPNIMGECKFLKYIYNHRGKSINK</sequence>
<proteinExistence type="predicted"/>
<accession>A0ABD3RRW0</accession>
<keyword evidence="2" id="KW-0812">Transmembrane</keyword>
<keyword evidence="2" id="KW-1133">Transmembrane helix</keyword>
<keyword evidence="5" id="KW-1185">Reference proteome</keyword>
<evidence type="ECO:0000256" key="2">
    <source>
        <dbReference type="SAM" id="Phobius"/>
    </source>
</evidence>
<organism evidence="4 5">
    <name type="scientific">Cyclostephanos tholiformis</name>
    <dbReference type="NCBI Taxonomy" id="382380"/>
    <lineage>
        <taxon>Eukaryota</taxon>
        <taxon>Sar</taxon>
        <taxon>Stramenopiles</taxon>
        <taxon>Ochrophyta</taxon>
        <taxon>Bacillariophyta</taxon>
        <taxon>Coscinodiscophyceae</taxon>
        <taxon>Thalassiosirophycidae</taxon>
        <taxon>Stephanodiscales</taxon>
        <taxon>Stephanodiscaceae</taxon>
        <taxon>Cyclostephanos</taxon>
    </lineage>
</organism>
<evidence type="ECO:0000256" key="1">
    <source>
        <dbReference type="SAM" id="MobiDB-lite"/>
    </source>
</evidence>
<gene>
    <name evidence="4" type="ORF">ACHAXA_006575</name>
</gene>
<protein>
    <recommendedName>
        <fullName evidence="3">DUF5672 domain-containing protein</fullName>
    </recommendedName>
</protein>
<feature type="region of interest" description="Disordered" evidence="1">
    <location>
        <begin position="52"/>
        <end position="82"/>
    </location>
</feature>
<name>A0ABD3RRW0_9STRA</name>
<dbReference type="Pfam" id="PF18922">
    <property type="entry name" value="DUF5672"/>
    <property type="match status" value="1"/>
</dbReference>
<dbReference type="EMBL" id="JALLPB020000187">
    <property type="protein sequence ID" value="KAL3815682.1"/>
    <property type="molecule type" value="Genomic_DNA"/>
</dbReference>
<evidence type="ECO:0000259" key="3">
    <source>
        <dbReference type="Pfam" id="PF18922"/>
    </source>
</evidence>